<protein>
    <recommendedName>
        <fullName evidence="2">Myb-like domain-containing protein</fullName>
    </recommendedName>
</protein>
<dbReference type="PANTHER" id="PTHR45023:SF4">
    <property type="entry name" value="GLYCINE-RICH PROTEIN-RELATED"/>
    <property type="match status" value="1"/>
</dbReference>
<feature type="coiled-coil region" evidence="1">
    <location>
        <begin position="212"/>
        <end position="239"/>
    </location>
</feature>
<evidence type="ECO:0000313" key="3">
    <source>
        <dbReference type="EMBL" id="TQD78866.1"/>
    </source>
</evidence>
<dbReference type="Gene3D" id="1.10.10.60">
    <property type="entry name" value="Homeodomain-like"/>
    <property type="match status" value="1"/>
</dbReference>
<organism evidence="3 4">
    <name type="scientific">Malus baccata</name>
    <name type="common">Siberian crab apple</name>
    <name type="synonym">Pyrus baccata</name>
    <dbReference type="NCBI Taxonomy" id="106549"/>
    <lineage>
        <taxon>Eukaryota</taxon>
        <taxon>Viridiplantae</taxon>
        <taxon>Streptophyta</taxon>
        <taxon>Embryophyta</taxon>
        <taxon>Tracheophyta</taxon>
        <taxon>Spermatophyta</taxon>
        <taxon>Magnoliopsida</taxon>
        <taxon>eudicotyledons</taxon>
        <taxon>Gunneridae</taxon>
        <taxon>Pentapetalae</taxon>
        <taxon>rosids</taxon>
        <taxon>fabids</taxon>
        <taxon>Rosales</taxon>
        <taxon>Rosaceae</taxon>
        <taxon>Amygdaloideae</taxon>
        <taxon>Maleae</taxon>
        <taxon>Malus</taxon>
    </lineage>
</organism>
<name>A0A540KXC6_MALBA</name>
<evidence type="ECO:0000256" key="1">
    <source>
        <dbReference type="SAM" id="Coils"/>
    </source>
</evidence>
<accession>A0A540KXC6</accession>
<reference evidence="3 4" key="1">
    <citation type="journal article" date="2019" name="G3 (Bethesda)">
        <title>Sequencing of a Wild Apple (Malus baccata) Genome Unravels the Differences Between Cultivated and Wild Apple Species Regarding Disease Resistance and Cold Tolerance.</title>
        <authorList>
            <person name="Chen X."/>
        </authorList>
    </citation>
    <scope>NUCLEOTIDE SEQUENCE [LARGE SCALE GENOMIC DNA]</scope>
    <source>
        <strain evidence="4">cv. Shandingzi</strain>
        <tissue evidence="3">Leaves</tissue>
    </source>
</reference>
<dbReference type="Proteomes" id="UP000315295">
    <property type="component" value="Unassembled WGS sequence"/>
</dbReference>
<gene>
    <name evidence="3" type="ORF">C1H46_035597</name>
</gene>
<proteinExistence type="predicted"/>
<dbReference type="PANTHER" id="PTHR45023">
    <property type="match status" value="1"/>
</dbReference>
<dbReference type="InterPro" id="IPR001005">
    <property type="entry name" value="SANT/Myb"/>
</dbReference>
<keyword evidence="1" id="KW-0175">Coiled coil</keyword>
<dbReference type="EMBL" id="VIEB01000887">
    <property type="protein sequence ID" value="TQD78866.1"/>
    <property type="molecule type" value="Genomic_DNA"/>
</dbReference>
<dbReference type="STRING" id="106549.A0A540KXC6"/>
<keyword evidence="4" id="KW-1185">Reference proteome</keyword>
<dbReference type="PROSITE" id="PS50090">
    <property type="entry name" value="MYB_LIKE"/>
    <property type="match status" value="1"/>
</dbReference>
<feature type="domain" description="Myb-like" evidence="2">
    <location>
        <begin position="3"/>
        <end position="75"/>
    </location>
</feature>
<comment type="caution">
    <text evidence="3">The sequence shown here is derived from an EMBL/GenBank/DDBJ whole genome shotgun (WGS) entry which is preliminary data.</text>
</comment>
<dbReference type="AlphaFoldDB" id="A0A540KXC6"/>
<evidence type="ECO:0000313" key="4">
    <source>
        <dbReference type="Proteomes" id="UP000315295"/>
    </source>
</evidence>
<evidence type="ECO:0000259" key="2">
    <source>
        <dbReference type="PROSITE" id="PS50090"/>
    </source>
</evidence>
<sequence>MASSAMKGRAWTRKEDEALCKAYRWVSEDSVRGNCQTNDDVWTRVSKKYFEFYEGTTPLNIRNHESCSSRWKKHLQPSLNKWHQALLAAVSRHESGANYNDEVRQAEELYMESNSKPFQFHSCWEISKRWVLFEDPPQHRAPTPVFGTASSAADMDENGSPTIQQTRVENLSSGEGSIPRAMGRNKTRRLKAKGKANDDYAAQHEVSASLRLMSEQNALEAVQRKCRHEERAKQLQEEMDDKNMEGNPSNYTPMSKAYFDREKNYASAAVVVTTCPKFYIFINFKSVTL</sequence>